<dbReference type="KEGG" id="pchi:PC41400_08495"/>
<dbReference type="InterPro" id="IPR000600">
    <property type="entry name" value="ROK"/>
</dbReference>
<keyword evidence="3" id="KW-0859">Xylose metabolism</keyword>
<dbReference type="CDD" id="cd23763">
    <property type="entry name" value="ASKHA_ATPase_ROK"/>
    <property type="match status" value="1"/>
</dbReference>
<dbReference type="Pfam" id="PF00480">
    <property type="entry name" value="ROK"/>
    <property type="match status" value="1"/>
</dbReference>
<dbReference type="EMBL" id="CP026520">
    <property type="protein sequence ID" value="QAV17697.1"/>
    <property type="molecule type" value="Genomic_DNA"/>
</dbReference>
<dbReference type="InterPro" id="IPR036390">
    <property type="entry name" value="WH_DNA-bd_sf"/>
</dbReference>
<dbReference type="OrthoDB" id="9795247at2"/>
<dbReference type="SUPFAM" id="SSF46785">
    <property type="entry name" value="Winged helix' DNA-binding domain"/>
    <property type="match status" value="1"/>
</dbReference>
<protein>
    <submittedName>
        <fullName evidence="5">ROK family transcriptional regulator</fullName>
    </submittedName>
</protein>
<keyword evidence="7" id="KW-1185">Reference proteome</keyword>
<gene>
    <name evidence="4" type="ORF">M5X16_25170</name>
    <name evidence="5" type="ORF">PC41400_08495</name>
</gene>
<dbReference type="Gene3D" id="3.30.420.40">
    <property type="match status" value="3"/>
</dbReference>
<dbReference type="Proteomes" id="UP000288943">
    <property type="component" value="Chromosome"/>
</dbReference>
<evidence type="ECO:0000313" key="7">
    <source>
        <dbReference type="Proteomes" id="UP001527202"/>
    </source>
</evidence>
<evidence type="ECO:0000313" key="4">
    <source>
        <dbReference type="EMBL" id="MCY9599053.1"/>
    </source>
</evidence>
<dbReference type="PANTHER" id="PTHR18964:SF149">
    <property type="entry name" value="BIFUNCTIONAL UDP-N-ACETYLGLUCOSAMINE 2-EPIMERASE_N-ACETYLMANNOSAMINE KINASE"/>
    <property type="match status" value="1"/>
</dbReference>
<sequence length="378" mass="41948">MNQIGNQQMLREINKSLLLNNIYEQGPISRVDLARKTRLSPTTVSVLMEEAIREGLVRETGTAGSGVGRRMTLLDINAAGGCVLGVDLSNAPARCVLLDLRGNLLASQPLQPAQPLFGPEAMCSELPQLIRAFLEEQETPLATIRWMGVSIPGRIDEKRENVVNSTVLGLENFPLRTKLYEEFNIPMHLVNDLDAAGFAERFNGTAKGLQTIVYILIDYGIGAGLVLNNQIYRGRHDRAGRIREFSRFSTANLSKRLLETYPDTFGDVRDEEPLVVRRFVDLGMQGAEPFAGELEEIIETIASYCGHVLQLLSPEQLILGGWIGESEPFFTRLAERIQSREQASVPTPVHSPRWKEYGASIGAATIGLHRMFKSRTMS</sequence>
<evidence type="ECO:0000256" key="2">
    <source>
        <dbReference type="ARBA" id="ARBA00006479"/>
    </source>
</evidence>
<evidence type="ECO:0000256" key="3">
    <source>
        <dbReference type="ARBA" id="ARBA00022629"/>
    </source>
</evidence>
<dbReference type="InterPro" id="IPR036388">
    <property type="entry name" value="WH-like_DNA-bd_sf"/>
</dbReference>
<dbReference type="Proteomes" id="UP001527202">
    <property type="component" value="Unassembled WGS sequence"/>
</dbReference>
<dbReference type="GeneID" id="95374848"/>
<dbReference type="AlphaFoldDB" id="A0A410WTU9"/>
<evidence type="ECO:0000256" key="1">
    <source>
        <dbReference type="ARBA" id="ARBA00002486"/>
    </source>
</evidence>
<dbReference type="Pfam" id="PF13412">
    <property type="entry name" value="HTH_24"/>
    <property type="match status" value="1"/>
</dbReference>
<evidence type="ECO:0000313" key="6">
    <source>
        <dbReference type="Proteomes" id="UP000288943"/>
    </source>
</evidence>
<dbReference type="GO" id="GO:0042732">
    <property type="term" value="P:D-xylose metabolic process"/>
    <property type="evidence" value="ECO:0007669"/>
    <property type="project" value="UniProtKB-KW"/>
</dbReference>
<reference evidence="5 6" key="1">
    <citation type="submission" date="2018-01" db="EMBL/GenBank/DDBJ databases">
        <title>The whole genome sequencing and assembly of Paenibacillus chitinolyticus KCCM 41400 strain.</title>
        <authorList>
            <person name="Kim J.-Y."/>
            <person name="Park M.-K."/>
            <person name="Lee Y.-J."/>
            <person name="Yi H."/>
            <person name="Bahn Y.-S."/>
            <person name="Kim J.F."/>
            <person name="Lee D.-W."/>
        </authorList>
    </citation>
    <scope>NUCLEOTIDE SEQUENCE [LARGE SCALE GENOMIC DNA]</scope>
    <source>
        <strain evidence="5 6">KCCM 41400</strain>
    </source>
</reference>
<dbReference type="Gene3D" id="1.10.10.10">
    <property type="entry name" value="Winged helix-like DNA-binding domain superfamily/Winged helix DNA-binding domain"/>
    <property type="match status" value="1"/>
</dbReference>
<dbReference type="PANTHER" id="PTHR18964">
    <property type="entry name" value="ROK (REPRESSOR, ORF, KINASE) FAMILY"/>
    <property type="match status" value="1"/>
</dbReference>
<dbReference type="EMBL" id="JAMDMJ010000039">
    <property type="protein sequence ID" value="MCY9599053.1"/>
    <property type="molecule type" value="Genomic_DNA"/>
</dbReference>
<comment type="function">
    <text evidence="1">Transcriptional repressor of xylose-utilizing enzymes.</text>
</comment>
<proteinExistence type="inferred from homology"/>
<dbReference type="InterPro" id="IPR043129">
    <property type="entry name" value="ATPase_NBD"/>
</dbReference>
<name>A0A410WTU9_9BACL</name>
<evidence type="ECO:0000313" key="5">
    <source>
        <dbReference type="EMBL" id="QAV17697.1"/>
    </source>
</evidence>
<dbReference type="SUPFAM" id="SSF53067">
    <property type="entry name" value="Actin-like ATPase domain"/>
    <property type="match status" value="1"/>
</dbReference>
<accession>A0A410WTU9</accession>
<dbReference type="RefSeq" id="WP_042228990.1">
    <property type="nucleotide sequence ID" value="NZ_CP026520.1"/>
</dbReference>
<reference evidence="4 7" key="2">
    <citation type="submission" date="2022-05" db="EMBL/GenBank/DDBJ databases">
        <title>Genome Sequencing of Bee-Associated Microbes.</title>
        <authorList>
            <person name="Dunlap C."/>
        </authorList>
    </citation>
    <scope>NUCLEOTIDE SEQUENCE [LARGE SCALE GENOMIC DNA]</scope>
    <source>
        <strain evidence="4 7">NRRL B-23120</strain>
    </source>
</reference>
<keyword evidence="3" id="KW-0119">Carbohydrate metabolism</keyword>
<comment type="similarity">
    <text evidence="2">Belongs to the ROK (NagC/XylR) family.</text>
</comment>
<organism evidence="5 6">
    <name type="scientific">Paenibacillus chitinolyticus</name>
    <dbReference type="NCBI Taxonomy" id="79263"/>
    <lineage>
        <taxon>Bacteria</taxon>
        <taxon>Bacillati</taxon>
        <taxon>Bacillota</taxon>
        <taxon>Bacilli</taxon>
        <taxon>Bacillales</taxon>
        <taxon>Paenibacillaceae</taxon>
        <taxon>Paenibacillus</taxon>
    </lineage>
</organism>